<protein>
    <submittedName>
        <fullName evidence="1">Uncharacterized protein</fullName>
    </submittedName>
</protein>
<gene>
    <name evidence="1" type="ORF">AKJ39_03975</name>
</gene>
<dbReference type="SUPFAM" id="SSF54690">
    <property type="entry name" value="Molybdopterin synthase subunit MoaE"/>
    <property type="match status" value="1"/>
</dbReference>
<organism evidence="1 2">
    <name type="scientific">candidate division MSBL1 archaeon SCGC-AAA259J03</name>
    <dbReference type="NCBI Taxonomy" id="1698269"/>
    <lineage>
        <taxon>Archaea</taxon>
        <taxon>Methanobacteriati</taxon>
        <taxon>Methanobacteriota</taxon>
        <taxon>candidate division MSBL1</taxon>
    </lineage>
</organism>
<dbReference type="InterPro" id="IPR036563">
    <property type="entry name" value="MoaE_sf"/>
</dbReference>
<keyword evidence="2" id="KW-1185">Reference proteome</keyword>
<comment type="caution">
    <text evidence="1">The sequence shown here is derived from an EMBL/GenBank/DDBJ whole genome shotgun (WGS) entry which is preliminary data.</text>
</comment>
<proteinExistence type="predicted"/>
<dbReference type="AlphaFoldDB" id="A0A656YVB8"/>
<dbReference type="InterPro" id="IPR003448">
    <property type="entry name" value="Mopterin_biosynth_MoaE"/>
</dbReference>
<evidence type="ECO:0000313" key="1">
    <source>
        <dbReference type="EMBL" id="KXA96906.1"/>
    </source>
</evidence>
<name>A0A656YVB8_9EURY</name>
<sequence>MGSFVGDVRKEAKKGGKVKQLRYESAEKASEEARKIATDIEENTEGVSEVLVHHVIDDLEPGDNIVNVLVGESIERRYSKPCRK</sequence>
<dbReference type="Gene3D" id="3.90.1170.40">
    <property type="entry name" value="Molybdopterin biosynthesis MoaE subunit"/>
    <property type="match status" value="1"/>
</dbReference>
<evidence type="ECO:0000313" key="2">
    <source>
        <dbReference type="Proteomes" id="UP000070257"/>
    </source>
</evidence>
<dbReference type="Pfam" id="PF02391">
    <property type="entry name" value="MoaE"/>
    <property type="match status" value="1"/>
</dbReference>
<dbReference type="GO" id="GO:0006777">
    <property type="term" value="P:Mo-molybdopterin cofactor biosynthetic process"/>
    <property type="evidence" value="ECO:0007669"/>
    <property type="project" value="InterPro"/>
</dbReference>
<dbReference type="Proteomes" id="UP000070257">
    <property type="component" value="Unassembled WGS sequence"/>
</dbReference>
<accession>A0A656YVB8</accession>
<reference evidence="1 2" key="1">
    <citation type="journal article" date="2016" name="Sci. Rep.">
        <title>Metabolic traits of an uncultured archaeal lineage -MSBL1- from brine pools of the Red Sea.</title>
        <authorList>
            <person name="Mwirichia R."/>
            <person name="Alam I."/>
            <person name="Rashid M."/>
            <person name="Vinu M."/>
            <person name="Ba-Alawi W."/>
            <person name="Anthony Kamau A."/>
            <person name="Kamanda Ngugi D."/>
            <person name="Goker M."/>
            <person name="Klenk H.P."/>
            <person name="Bajic V."/>
            <person name="Stingl U."/>
        </authorList>
    </citation>
    <scope>NUCLEOTIDE SEQUENCE [LARGE SCALE GENOMIC DNA]</scope>
    <source>
        <strain evidence="1">SCGC-AAA259J03</strain>
    </source>
</reference>
<dbReference type="EMBL" id="LHXT01000075">
    <property type="protein sequence ID" value="KXA96906.1"/>
    <property type="molecule type" value="Genomic_DNA"/>
</dbReference>